<dbReference type="EC" id="1.18.1.2" evidence="3"/>
<evidence type="ECO:0000256" key="5">
    <source>
        <dbReference type="ARBA" id="ARBA00022741"/>
    </source>
</evidence>
<evidence type="ECO:0000313" key="11">
    <source>
        <dbReference type="EMBL" id="GGC14211.1"/>
    </source>
</evidence>
<reference evidence="11" key="2">
    <citation type="submission" date="2020-09" db="EMBL/GenBank/DDBJ databases">
        <authorList>
            <person name="Sun Q."/>
            <person name="Sedlacek I."/>
        </authorList>
    </citation>
    <scope>NUCLEOTIDE SEQUENCE</scope>
    <source>
        <strain evidence="11">CCM 7086</strain>
    </source>
</reference>
<keyword evidence="6" id="KW-0274">FAD</keyword>
<proteinExistence type="inferred from homology"/>
<protein>
    <recommendedName>
        <fullName evidence="3">ferredoxin--NADP(+) reductase</fullName>
        <ecNumber evidence="3">1.18.1.2</ecNumber>
    </recommendedName>
</protein>
<feature type="domain" description="FAD-binding FR-type" evidence="10">
    <location>
        <begin position="2"/>
        <end position="102"/>
    </location>
</feature>
<dbReference type="InterPro" id="IPR008333">
    <property type="entry name" value="Cbr1-like_FAD-bd_dom"/>
</dbReference>
<evidence type="ECO:0000313" key="12">
    <source>
        <dbReference type="Proteomes" id="UP000620266"/>
    </source>
</evidence>
<dbReference type="EMBL" id="BMCG01000004">
    <property type="protein sequence ID" value="GGC14211.1"/>
    <property type="molecule type" value="Genomic_DNA"/>
</dbReference>
<dbReference type="PANTHER" id="PTHR47878:SF1">
    <property type="entry name" value="FLAVODOXIN_FERREDOXIN--NADP REDUCTASE"/>
    <property type="match status" value="1"/>
</dbReference>
<dbReference type="SUPFAM" id="SSF52343">
    <property type="entry name" value="Ferredoxin reductase-like, C-terminal NADP-linked domain"/>
    <property type="match status" value="1"/>
</dbReference>
<dbReference type="GO" id="GO:0000166">
    <property type="term" value="F:nucleotide binding"/>
    <property type="evidence" value="ECO:0007669"/>
    <property type="project" value="UniProtKB-KW"/>
</dbReference>
<dbReference type="Gene3D" id="2.40.30.10">
    <property type="entry name" value="Translation factors"/>
    <property type="match status" value="1"/>
</dbReference>
<dbReference type="InterPro" id="IPR051930">
    <property type="entry name" value="FNR_type-1"/>
</dbReference>
<comment type="cofactor">
    <cofactor evidence="1">
        <name>FAD</name>
        <dbReference type="ChEBI" id="CHEBI:57692"/>
    </cofactor>
</comment>
<dbReference type="InterPro" id="IPR001433">
    <property type="entry name" value="OxRdtase_FAD/NAD-bd"/>
</dbReference>
<dbReference type="AlphaFoldDB" id="A0A8J2ULP2"/>
<keyword evidence="12" id="KW-1185">Reference proteome</keyword>
<evidence type="ECO:0000256" key="3">
    <source>
        <dbReference type="ARBA" id="ARBA00013223"/>
    </source>
</evidence>
<evidence type="ECO:0000259" key="10">
    <source>
        <dbReference type="PROSITE" id="PS51384"/>
    </source>
</evidence>
<evidence type="ECO:0000256" key="9">
    <source>
        <dbReference type="ARBA" id="ARBA00047776"/>
    </source>
</evidence>
<dbReference type="InterPro" id="IPR039261">
    <property type="entry name" value="FNR_nucleotide-bd"/>
</dbReference>
<dbReference type="Pfam" id="PF00175">
    <property type="entry name" value="NAD_binding_1"/>
    <property type="match status" value="1"/>
</dbReference>
<keyword evidence="7" id="KW-0521">NADP</keyword>
<name>A0A8J2ULP2_9BURK</name>
<sequence>MSNFYQAEVLSVHHWTDRLFSFTTTREASFRYQSGQFAMIGLEVDGKPLMRAYSMVSPHYEETLEFLSIKVPDGPLTSRLQNIRVGDSILVGRKASGTLLTQNLLPGRHLYLLGTGTGLAPFMSIVHDPEVYELYEKVILVHGCRQVSELAYQQRIAKELFEHEFLGELAAGRLLYYPTVTREPFENQGRIPDLLQSDHFFARLGLPAFCKADDRFMLCGSPAMLKDTVAVLESRGLTEGNMSHQGHYVIERAFVEK</sequence>
<dbReference type="SUPFAM" id="SSF63380">
    <property type="entry name" value="Riboflavin synthase domain-like"/>
    <property type="match status" value="1"/>
</dbReference>
<dbReference type="GO" id="GO:0042167">
    <property type="term" value="P:heme catabolic process"/>
    <property type="evidence" value="ECO:0007669"/>
    <property type="project" value="TreeGrafter"/>
</dbReference>
<dbReference type="RefSeq" id="WP_188396464.1">
    <property type="nucleotide sequence ID" value="NZ_BMCG01000004.1"/>
</dbReference>
<comment type="caution">
    <text evidence="11">The sequence shown here is derived from an EMBL/GenBank/DDBJ whole genome shotgun (WGS) entry which is preliminary data.</text>
</comment>
<gene>
    <name evidence="11" type="ORF">GCM10007205_23870</name>
</gene>
<dbReference type="CDD" id="cd06195">
    <property type="entry name" value="FNR1"/>
    <property type="match status" value="1"/>
</dbReference>
<organism evidence="11 12">
    <name type="scientific">Oxalicibacterium flavum</name>
    <dbReference type="NCBI Taxonomy" id="179467"/>
    <lineage>
        <taxon>Bacteria</taxon>
        <taxon>Pseudomonadati</taxon>
        <taxon>Pseudomonadota</taxon>
        <taxon>Betaproteobacteria</taxon>
        <taxon>Burkholderiales</taxon>
        <taxon>Oxalobacteraceae</taxon>
        <taxon>Oxalicibacterium</taxon>
    </lineage>
</organism>
<dbReference type="PROSITE" id="PS51384">
    <property type="entry name" value="FAD_FR"/>
    <property type="match status" value="1"/>
</dbReference>
<dbReference type="GO" id="GO:0004324">
    <property type="term" value="F:ferredoxin-NADP+ reductase activity"/>
    <property type="evidence" value="ECO:0007669"/>
    <property type="project" value="UniProtKB-EC"/>
</dbReference>
<keyword evidence="4" id="KW-0285">Flavoprotein</keyword>
<dbReference type="GO" id="GO:0034599">
    <property type="term" value="P:cellular response to oxidative stress"/>
    <property type="evidence" value="ECO:0007669"/>
    <property type="project" value="TreeGrafter"/>
</dbReference>
<keyword evidence="8" id="KW-0560">Oxidoreductase</keyword>
<evidence type="ECO:0000256" key="2">
    <source>
        <dbReference type="ARBA" id="ARBA00008312"/>
    </source>
</evidence>
<keyword evidence="5" id="KW-0547">Nucleotide-binding</keyword>
<dbReference type="Pfam" id="PF00970">
    <property type="entry name" value="FAD_binding_6"/>
    <property type="match status" value="1"/>
</dbReference>
<dbReference type="PRINTS" id="PR00371">
    <property type="entry name" value="FPNCR"/>
</dbReference>
<evidence type="ECO:0000256" key="8">
    <source>
        <dbReference type="ARBA" id="ARBA00023002"/>
    </source>
</evidence>
<accession>A0A8J2ULP2</accession>
<comment type="similarity">
    <text evidence="2">Belongs to the ferredoxin--NADP reductase type 1 family.</text>
</comment>
<evidence type="ECO:0000256" key="1">
    <source>
        <dbReference type="ARBA" id="ARBA00001974"/>
    </source>
</evidence>
<evidence type="ECO:0000256" key="6">
    <source>
        <dbReference type="ARBA" id="ARBA00022827"/>
    </source>
</evidence>
<dbReference type="InterPro" id="IPR033892">
    <property type="entry name" value="FNR_bac"/>
</dbReference>
<dbReference type="InterPro" id="IPR017938">
    <property type="entry name" value="Riboflavin_synthase-like_b-brl"/>
</dbReference>
<reference evidence="11" key="1">
    <citation type="journal article" date="2014" name="Int. J. Syst. Evol. Microbiol.">
        <title>Complete genome sequence of Corynebacterium casei LMG S-19264T (=DSM 44701T), isolated from a smear-ripened cheese.</title>
        <authorList>
            <consortium name="US DOE Joint Genome Institute (JGI-PGF)"/>
            <person name="Walter F."/>
            <person name="Albersmeier A."/>
            <person name="Kalinowski J."/>
            <person name="Ruckert C."/>
        </authorList>
    </citation>
    <scope>NUCLEOTIDE SEQUENCE</scope>
    <source>
        <strain evidence="11">CCM 7086</strain>
    </source>
</reference>
<dbReference type="Gene3D" id="3.40.50.80">
    <property type="entry name" value="Nucleotide-binding domain of ferredoxin-NADP reductase (FNR) module"/>
    <property type="match status" value="1"/>
</dbReference>
<dbReference type="PANTHER" id="PTHR47878">
    <property type="entry name" value="OXIDOREDUCTASE FAD/NAD(P)-BINDING DOMAIN PROTEIN"/>
    <property type="match status" value="1"/>
</dbReference>
<evidence type="ECO:0000256" key="4">
    <source>
        <dbReference type="ARBA" id="ARBA00022630"/>
    </source>
</evidence>
<dbReference type="InterPro" id="IPR017927">
    <property type="entry name" value="FAD-bd_FR_type"/>
</dbReference>
<dbReference type="InterPro" id="IPR001709">
    <property type="entry name" value="Flavoprot_Pyr_Nucl_cyt_Rdtase"/>
</dbReference>
<evidence type="ECO:0000256" key="7">
    <source>
        <dbReference type="ARBA" id="ARBA00022857"/>
    </source>
</evidence>
<dbReference type="Proteomes" id="UP000620266">
    <property type="component" value="Unassembled WGS sequence"/>
</dbReference>
<comment type="catalytic activity">
    <reaction evidence="9">
        <text>2 reduced [2Fe-2S]-[ferredoxin] + NADP(+) + H(+) = 2 oxidized [2Fe-2S]-[ferredoxin] + NADPH</text>
        <dbReference type="Rhea" id="RHEA:20125"/>
        <dbReference type="Rhea" id="RHEA-COMP:10000"/>
        <dbReference type="Rhea" id="RHEA-COMP:10001"/>
        <dbReference type="ChEBI" id="CHEBI:15378"/>
        <dbReference type="ChEBI" id="CHEBI:33737"/>
        <dbReference type="ChEBI" id="CHEBI:33738"/>
        <dbReference type="ChEBI" id="CHEBI:57783"/>
        <dbReference type="ChEBI" id="CHEBI:58349"/>
        <dbReference type="EC" id="1.18.1.2"/>
    </reaction>
</comment>